<keyword evidence="2" id="KW-1185">Reference proteome</keyword>
<proteinExistence type="predicted"/>
<dbReference type="Proteomes" id="UP000499080">
    <property type="component" value="Unassembled WGS sequence"/>
</dbReference>
<evidence type="ECO:0000313" key="1">
    <source>
        <dbReference type="EMBL" id="GBO28671.1"/>
    </source>
</evidence>
<dbReference type="EMBL" id="BGPR01051765">
    <property type="protein sequence ID" value="GBO28671.1"/>
    <property type="molecule type" value="Genomic_DNA"/>
</dbReference>
<name>A0A4Y2VVF9_ARAVE</name>
<evidence type="ECO:0000313" key="2">
    <source>
        <dbReference type="Proteomes" id="UP000499080"/>
    </source>
</evidence>
<dbReference type="InterPro" id="IPR036397">
    <property type="entry name" value="RNaseH_sf"/>
</dbReference>
<comment type="caution">
    <text evidence="1">The sequence shown here is derived from an EMBL/GenBank/DDBJ whole genome shotgun (WGS) entry which is preliminary data.</text>
</comment>
<organism evidence="1 2">
    <name type="scientific">Araneus ventricosus</name>
    <name type="common">Orbweaver spider</name>
    <name type="synonym">Epeira ventricosa</name>
    <dbReference type="NCBI Taxonomy" id="182803"/>
    <lineage>
        <taxon>Eukaryota</taxon>
        <taxon>Metazoa</taxon>
        <taxon>Ecdysozoa</taxon>
        <taxon>Arthropoda</taxon>
        <taxon>Chelicerata</taxon>
        <taxon>Arachnida</taxon>
        <taxon>Araneae</taxon>
        <taxon>Araneomorphae</taxon>
        <taxon>Entelegynae</taxon>
        <taxon>Araneoidea</taxon>
        <taxon>Araneidae</taxon>
        <taxon>Araneus</taxon>
    </lineage>
</organism>
<dbReference type="GO" id="GO:0003676">
    <property type="term" value="F:nucleic acid binding"/>
    <property type="evidence" value="ECO:0007669"/>
    <property type="project" value="InterPro"/>
</dbReference>
<protein>
    <recommendedName>
        <fullName evidence="3">Mariner Mos1 transposase</fullName>
    </recommendedName>
</protein>
<dbReference type="AlphaFoldDB" id="A0A4Y2VVF9"/>
<gene>
    <name evidence="1" type="ORF">AVEN_267909_1</name>
</gene>
<evidence type="ECO:0008006" key="3">
    <source>
        <dbReference type="Google" id="ProtNLM"/>
    </source>
</evidence>
<sequence length="110" mass="12802">MHSVYSKNCLSHQTVHCNIVSKLRDAIRRKCPGLLTRGILFHHDNARSHTARLTKNKIDDFRWQRLQYSSYSPELDPRLITCLVGLTHSLPPTRWRVQNLLSNEITPSLQ</sequence>
<dbReference type="Gene3D" id="3.30.420.10">
    <property type="entry name" value="Ribonuclease H-like superfamily/Ribonuclease H"/>
    <property type="match status" value="1"/>
</dbReference>
<accession>A0A4Y2VVF9</accession>
<reference evidence="1 2" key="1">
    <citation type="journal article" date="2019" name="Sci. Rep.">
        <title>Orb-weaving spider Araneus ventricosus genome elucidates the spidroin gene catalogue.</title>
        <authorList>
            <person name="Kono N."/>
            <person name="Nakamura H."/>
            <person name="Ohtoshi R."/>
            <person name="Moran D.A.P."/>
            <person name="Shinohara A."/>
            <person name="Yoshida Y."/>
            <person name="Fujiwara M."/>
            <person name="Mori M."/>
            <person name="Tomita M."/>
            <person name="Arakawa K."/>
        </authorList>
    </citation>
    <scope>NUCLEOTIDE SEQUENCE [LARGE SCALE GENOMIC DNA]</scope>
</reference>
<dbReference type="OrthoDB" id="6753549at2759"/>